<dbReference type="PROSITE" id="PS50949">
    <property type="entry name" value="HTH_GNTR"/>
    <property type="match status" value="1"/>
</dbReference>
<dbReference type="SUPFAM" id="SSF48008">
    <property type="entry name" value="GntR ligand-binding domain-like"/>
    <property type="match status" value="1"/>
</dbReference>
<dbReference type="PANTHER" id="PTHR43537">
    <property type="entry name" value="TRANSCRIPTIONAL REGULATOR, GNTR FAMILY"/>
    <property type="match status" value="1"/>
</dbReference>
<dbReference type="InterPro" id="IPR011711">
    <property type="entry name" value="GntR_C"/>
</dbReference>
<gene>
    <name evidence="5" type="ORF">ACFFJ2_06845</name>
</gene>
<name>A0ABV6D682_9HYPH</name>
<keyword evidence="6" id="KW-1185">Reference proteome</keyword>
<keyword evidence="1" id="KW-0805">Transcription regulation</keyword>
<dbReference type="InterPro" id="IPR008920">
    <property type="entry name" value="TF_FadR/GntR_C"/>
</dbReference>
<evidence type="ECO:0000256" key="2">
    <source>
        <dbReference type="ARBA" id="ARBA00023125"/>
    </source>
</evidence>
<reference evidence="5 6" key="1">
    <citation type="submission" date="2024-09" db="EMBL/GenBank/DDBJ databases">
        <authorList>
            <person name="Sun Q."/>
            <person name="Mori K."/>
        </authorList>
    </citation>
    <scope>NUCLEOTIDE SEQUENCE [LARGE SCALE GENOMIC DNA]</scope>
    <source>
        <strain evidence="5 6">CCM 8543</strain>
    </source>
</reference>
<comment type="caution">
    <text evidence="5">The sequence shown here is derived from an EMBL/GenBank/DDBJ whole genome shotgun (WGS) entry which is preliminary data.</text>
</comment>
<evidence type="ECO:0000259" key="4">
    <source>
        <dbReference type="PROSITE" id="PS50949"/>
    </source>
</evidence>
<dbReference type="SMART" id="SM00345">
    <property type="entry name" value="HTH_GNTR"/>
    <property type="match status" value="1"/>
</dbReference>
<dbReference type="SUPFAM" id="SSF46785">
    <property type="entry name" value="Winged helix' DNA-binding domain"/>
    <property type="match status" value="1"/>
</dbReference>
<dbReference type="Pfam" id="PF00392">
    <property type="entry name" value="GntR"/>
    <property type="match status" value="1"/>
</dbReference>
<dbReference type="RefSeq" id="WP_261519048.1">
    <property type="nucleotide sequence ID" value="NZ_JAODNW010000002.1"/>
</dbReference>
<sequence length="229" mass="25155">MAAAKVDHQETSQGEKVLDRIEQTKLRESVYSALHAAFTRGVFAPGDVLSLRTLADQLGTSMTPVREAVRRLVAEGALIDTPSRKLQVPPFDKERLTDLMRARIALEPLLTELAVERIDRKAVEELAAILEEAAENADQPDLEQNHRFHFTLYKQSCSPVILPLVEGLWLQYGPYLKLMIANAGPAIGRGNDIHAEILEAVRARNGPAAAAGVSKDIRRSFALITGDEA</sequence>
<dbReference type="InterPro" id="IPR036390">
    <property type="entry name" value="WH_DNA-bd_sf"/>
</dbReference>
<evidence type="ECO:0000313" key="6">
    <source>
        <dbReference type="Proteomes" id="UP001589755"/>
    </source>
</evidence>
<dbReference type="Gene3D" id="1.10.10.10">
    <property type="entry name" value="Winged helix-like DNA-binding domain superfamily/Winged helix DNA-binding domain"/>
    <property type="match status" value="1"/>
</dbReference>
<evidence type="ECO:0000256" key="3">
    <source>
        <dbReference type="ARBA" id="ARBA00023163"/>
    </source>
</evidence>
<organism evidence="5 6">
    <name type="scientific">Chelativorans intermedius</name>
    <dbReference type="NCBI Taxonomy" id="515947"/>
    <lineage>
        <taxon>Bacteria</taxon>
        <taxon>Pseudomonadati</taxon>
        <taxon>Pseudomonadota</taxon>
        <taxon>Alphaproteobacteria</taxon>
        <taxon>Hyphomicrobiales</taxon>
        <taxon>Phyllobacteriaceae</taxon>
        <taxon>Chelativorans</taxon>
    </lineage>
</organism>
<dbReference type="Pfam" id="PF07729">
    <property type="entry name" value="FCD"/>
    <property type="match status" value="1"/>
</dbReference>
<feature type="domain" description="HTH gntR-type" evidence="4">
    <location>
        <begin position="24"/>
        <end position="91"/>
    </location>
</feature>
<proteinExistence type="predicted"/>
<dbReference type="EMBL" id="JBHLXD010000008">
    <property type="protein sequence ID" value="MFC0208117.1"/>
    <property type="molecule type" value="Genomic_DNA"/>
</dbReference>
<dbReference type="InterPro" id="IPR036388">
    <property type="entry name" value="WH-like_DNA-bd_sf"/>
</dbReference>
<dbReference type="PANTHER" id="PTHR43537:SF39">
    <property type="entry name" value="HTH-TYPE TRANSCRIPTIONAL REGULATOR MCBR"/>
    <property type="match status" value="1"/>
</dbReference>
<dbReference type="Gene3D" id="1.20.120.530">
    <property type="entry name" value="GntR ligand-binding domain-like"/>
    <property type="match status" value="1"/>
</dbReference>
<evidence type="ECO:0000313" key="5">
    <source>
        <dbReference type="EMBL" id="MFC0208117.1"/>
    </source>
</evidence>
<dbReference type="InterPro" id="IPR000524">
    <property type="entry name" value="Tscrpt_reg_HTH_GntR"/>
</dbReference>
<evidence type="ECO:0000256" key="1">
    <source>
        <dbReference type="ARBA" id="ARBA00023015"/>
    </source>
</evidence>
<keyword evidence="3" id="KW-0804">Transcription</keyword>
<accession>A0ABV6D682</accession>
<dbReference type="SMART" id="SM00895">
    <property type="entry name" value="FCD"/>
    <property type="match status" value="1"/>
</dbReference>
<dbReference type="Proteomes" id="UP001589755">
    <property type="component" value="Unassembled WGS sequence"/>
</dbReference>
<protein>
    <submittedName>
        <fullName evidence="5">GntR family transcriptional regulator</fullName>
    </submittedName>
</protein>
<keyword evidence="2" id="KW-0238">DNA-binding</keyword>